<keyword evidence="1" id="KW-0805">Transcription regulation</keyword>
<dbReference type="PRINTS" id="PR00035">
    <property type="entry name" value="HTHGNTR"/>
</dbReference>
<evidence type="ECO:0000313" key="6">
    <source>
        <dbReference type="Proteomes" id="UP000198982"/>
    </source>
</evidence>
<dbReference type="Pfam" id="PF00392">
    <property type="entry name" value="GntR"/>
    <property type="match status" value="1"/>
</dbReference>
<dbReference type="PANTHER" id="PTHR43537">
    <property type="entry name" value="TRANSCRIPTIONAL REGULATOR, GNTR FAMILY"/>
    <property type="match status" value="1"/>
</dbReference>
<dbReference type="InterPro" id="IPR036390">
    <property type="entry name" value="WH_DNA-bd_sf"/>
</dbReference>
<dbReference type="Proteomes" id="UP000198982">
    <property type="component" value="Unassembled WGS sequence"/>
</dbReference>
<dbReference type="SUPFAM" id="SSF46785">
    <property type="entry name" value="Winged helix' DNA-binding domain"/>
    <property type="match status" value="1"/>
</dbReference>
<dbReference type="SMART" id="SM00345">
    <property type="entry name" value="HTH_GNTR"/>
    <property type="match status" value="1"/>
</dbReference>
<evidence type="ECO:0000256" key="2">
    <source>
        <dbReference type="ARBA" id="ARBA00023125"/>
    </source>
</evidence>
<gene>
    <name evidence="5" type="ORF">SAMN05216178_4765</name>
</gene>
<accession>A0A1H4V560</accession>
<dbReference type="Gene3D" id="1.10.10.10">
    <property type="entry name" value="Winged helix-like DNA-binding domain superfamily/Winged helix DNA-binding domain"/>
    <property type="match status" value="1"/>
</dbReference>
<dbReference type="Gene3D" id="1.20.120.530">
    <property type="entry name" value="GntR ligand-binding domain-like"/>
    <property type="match status" value="1"/>
</dbReference>
<dbReference type="EMBL" id="FNTJ01000002">
    <property type="protein sequence ID" value="SEC76097.1"/>
    <property type="molecule type" value="Genomic_DNA"/>
</dbReference>
<evidence type="ECO:0000313" key="5">
    <source>
        <dbReference type="EMBL" id="SEC76097.1"/>
    </source>
</evidence>
<evidence type="ECO:0000256" key="1">
    <source>
        <dbReference type="ARBA" id="ARBA00023015"/>
    </source>
</evidence>
<feature type="domain" description="HTH gntR-type" evidence="4">
    <location>
        <begin position="13"/>
        <end position="81"/>
    </location>
</feature>
<name>A0A1H4V560_9PSED</name>
<reference evidence="6" key="1">
    <citation type="submission" date="2016-10" db="EMBL/GenBank/DDBJ databases">
        <authorList>
            <person name="Varghese N."/>
            <person name="Submissions S."/>
        </authorList>
    </citation>
    <scope>NUCLEOTIDE SEQUENCE [LARGE SCALE GENOMIC DNA]</scope>
    <source>
        <strain evidence="6">DSM 9751</strain>
    </source>
</reference>
<keyword evidence="6" id="KW-1185">Reference proteome</keyword>
<dbReference type="CDD" id="cd07377">
    <property type="entry name" value="WHTH_GntR"/>
    <property type="match status" value="1"/>
</dbReference>
<sequence length="228" mass="25640">MNTLDDSPTPAPEHASDAALQGLFVEIFDGLLAPGEALPAERLLAERYGVSRITVRQAVHKLKDLGLVEVRQGGASKVLDPARADARVLELLLRHADKLQSDAARNLLQDLAEYQELYATGLLEAAARHASDQQRQRLLQLVEAYPDDLDAQQAEQLSQRFWQAVTAAGKNRILQMEMALWQRWSDKAQPQEDEPQTVRWFYLTLARQLSSRQDPLPYYLASVRTSRG</sequence>
<dbReference type="GO" id="GO:0003700">
    <property type="term" value="F:DNA-binding transcription factor activity"/>
    <property type="evidence" value="ECO:0007669"/>
    <property type="project" value="InterPro"/>
</dbReference>
<protein>
    <submittedName>
        <fullName evidence="5">Regulatory protein, gntR family</fullName>
    </submittedName>
</protein>
<keyword evidence="3" id="KW-0804">Transcription</keyword>
<dbReference type="PANTHER" id="PTHR43537:SF5">
    <property type="entry name" value="UXU OPERON TRANSCRIPTIONAL REGULATOR"/>
    <property type="match status" value="1"/>
</dbReference>
<dbReference type="InterPro" id="IPR008920">
    <property type="entry name" value="TF_FadR/GntR_C"/>
</dbReference>
<proteinExistence type="predicted"/>
<evidence type="ECO:0000259" key="4">
    <source>
        <dbReference type="PROSITE" id="PS50949"/>
    </source>
</evidence>
<dbReference type="AlphaFoldDB" id="A0A1H4V560"/>
<dbReference type="RefSeq" id="WP_092318126.1">
    <property type="nucleotide sequence ID" value="NZ_FNTJ01000002.1"/>
</dbReference>
<evidence type="ECO:0000256" key="3">
    <source>
        <dbReference type="ARBA" id="ARBA00023163"/>
    </source>
</evidence>
<organism evidence="5 6">
    <name type="scientific">Pseudomonas saponiphila</name>
    <dbReference type="NCBI Taxonomy" id="556534"/>
    <lineage>
        <taxon>Bacteria</taxon>
        <taxon>Pseudomonadati</taxon>
        <taxon>Pseudomonadota</taxon>
        <taxon>Gammaproteobacteria</taxon>
        <taxon>Pseudomonadales</taxon>
        <taxon>Pseudomonadaceae</taxon>
        <taxon>Pseudomonas</taxon>
    </lineage>
</organism>
<dbReference type="GO" id="GO:0003677">
    <property type="term" value="F:DNA binding"/>
    <property type="evidence" value="ECO:0007669"/>
    <property type="project" value="UniProtKB-KW"/>
</dbReference>
<keyword evidence="2" id="KW-0238">DNA-binding</keyword>
<dbReference type="InterPro" id="IPR036388">
    <property type="entry name" value="WH-like_DNA-bd_sf"/>
</dbReference>
<dbReference type="InterPro" id="IPR000524">
    <property type="entry name" value="Tscrpt_reg_HTH_GntR"/>
</dbReference>
<dbReference type="PROSITE" id="PS50949">
    <property type="entry name" value="HTH_GNTR"/>
    <property type="match status" value="1"/>
</dbReference>